<name>E5L364_HIRMN</name>
<evidence type="ECO:0000256" key="1">
    <source>
        <dbReference type="SAM" id="MobiDB-lite"/>
    </source>
</evidence>
<proteinExistence type="evidence at transcript level"/>
<evidence type="ECO:0000313" key="2">
    <source>
        <dbReference type="EMBL" id="ADQ57827.1"/>
    </source>
</evidence>
<accession>E5L364</accession>
<organism evidence="2">
    <name type="scientific">Hirudinaria manillensis</name>
    <name type="common">Asian medical leech</name>
    <name type="synonym">Poecilobdella manillensis</name>
    <dbReference type="NCBI Taxonomy" id="1348078"/>
    <lineage>
        <taxon>Eukaryota</taxon>
        <taxon>Metazoa</taxon>
        <taxon>Spiralia</taxon>
        <taxon>Lophotrochozoa</taxon>
        <taxon>Annelida</taxon>
        <taxon>Clitellata</taxon>
        <taxon>Hirudinea</taxon>
        <taxon>Hirudinida</taxon>
        <taxon>Hirudiniformes</taxon>
        <taxon>Hirudinidae</taxon>
        <taxon>Hirudinaria</taxon>
    </lineage>
</organism>
<reference evidence="2" key="1">
    <citation type="submission" date="2010-09" db="EMBL/GenBank/DDBJ databases">
        <title>Annotation and Functional Classification of Partial Genes from P. yunnanensis. sp. nov.</title>
        <authorList>
            <person name="Wang B."/>
        </authorList>
    </citation>
    <scope>NUCLEOTIDE SEQUENCE</scope>
</reference>
<feature type="region of interest" description="Disordered" evidence="1">
    <location>
        <begin position="1"/>
        <end position="32"/>
    </location>
</feature>
<dbReference type="AlphaFoldDB" id="E5L364"/>
<dbReference type="EMBL" id="HQ285419">
    <property type="protein sequence ID" value="ADQ57827.1"/>
    <property type="molecule type" value="mRNA"/>
</dbReference>
<feature type="non-terminal residue" evidence="2">
    <location>
        <position position="1"/>
    </location>
</feature>
<sequence>CPPGGSGRSRFLPPSVSACSDPSSKGGRYREG</sequence>
<protein>
    <submittedName>
        <fullName evidence="2">Uncharacterized protein</fullName>
    </submittedName>
</protein>